<evidence type="ECO:0000256" key="4">
    <source>
        <dbReference type="ARBA" id="ARBA00023316"/>
    </source>
</evidence>
<dbReference type="SUPFAM" id="SSF51445">
    <property type="entry name" value="(Trans)glycosidases"/>
    <property type="match status" value="1"/>
</dbReference>
<keyword evidence="2 7" id="KW-0378">Hydrolase</keyword>
<evidence type="ECO:0000256" key="7">
    <source>
        <dbReference type="RuleBase" id="RU361153"/>
    </source>
</evidence>
<evidence type="ECO:0000256" key="3">
    <source>
        <dbReference type="ARBA" id="ARBA00023295"/>
    </source>
</evidence>
<feature type="signal peptide" evidence="8">
    <location>
        <begin position="1"/>
        <end position="18"/>
    </location>
</feature>
<dbReference type="FunFam" id="3.20.20.80:FF:000033">
    <property type="entry name" value="Glucan 1,3-beta-glucosidase A"/>
    <property type="match status" value="1"/>
</dbReference>
<comment type="catalytic activity">
    <reaction evidence="5">
        <text>Successive hydrolysis of beta-D-glucose units from the non-reducing ends of (1-&gt;3)-beta-D-glucans, releasing alpha-glucose.</text>
        <dbReference type="EC" id="3.2.1.58"/>
    </reaction>
</comment>
<evidence type="ECO:0000256" key="5">
    <source>
        <dbReference type="ARBA" id="ARBA00036824"/>
    </source>
</evidence>
<gene>
    <name evidence="10" type="ORF">M011DRAFT_455230</name>
</gene>
<organism evidence="10 11">
    <name type="scientific">Sporormia fimetaria CBS 119925</name>
    <dbReference type="NCBI Taxonomy" id="1340428"/>
    <lineage>
        <taxon>Eukaryota</taxon>
        <taxon>Fungi</taxon>
        <taxon>Dikarya</taxon>
        <taxon>Ascomycota</taxon>
        <taxon>Pezizomycotina</taxon>
        <taxon>Dothideomycetes</taxon>
        <taxon>Pleosporomycetidae</taxon>
        <taxon>Pleosporales</taxon>
        <taxon>Sporormiaceae</taxon>
        <taxon>Sporormia</taxon>
    </lineage>
</organism>
<dbReference type="GO" id="GO:0004338">
    <property type="term" value="F:glucan exo-1,3-beta-glucosidase activity"/>
    <property type="evidence" value="ECO:0007669"/>
    <property type="project" value="UniProtKB-EC"/>
</dbReference>
<dbReference type="OrthoDB" id="62120at2759"/>
<dbReference type="EMBL" id="MU006562">
    <property type="protein sequence ID" value="KAF2751177.1"/>
    <property type="molecule type" value="Genomic_DNA"/>
</dbReference>
<dbReference type="InterPro" id="IPR001547">
    <property type="entry name" value="Glyco_hydro_5"/>
</dbReference>
<dbReference type="InterPro" id="IPR018087">
    <property type="entry name" value="Glyco_hydro_5_CS"/>
</dbReference>
<dbReference type="GO" id="GO:0005576">
    <property type="term" value="C:extracellular region"/>
    <property type="evidence" value="ECO:0007669"/>
    <property type="project" value="TreeGrafter"/>
</dbReference>
<evidence type="ECO:0000256" key="6">
    <source>
        <dbReference type="ARBA" id="ARBA00038929"/>
    </source>
</evidence>
<dbReference type="InterPro" id="IPR050386">
    <property type="entry name" value="Glycosyl_hydrolase_5"/>
</dbReference>
<dbReference type="PROSITE" id="PS00659">
    <property type="entry name" value="GLYCOSYL_HYDROL_F5"/>
    <property type="match status" value="1"/>
</dbReference>
<name>A0A6A6VPP3_9PLEO</name>
<feature type="domain" description="Glycoside hydrolase family 5" evidence="9">
    <location>
        <begin position="92"/>
        <end position="313"/>
    </location>
</feature>
<dbReference type="PANTHER" id="PTHR31297:SF8">
    <property type="entry name" value="GLYCOSIDE HYDROLASE FAMILY 5 DOMAIN-CONTAINING PROTEIN"/>
    <property type="match status" value="1"/>
</dbReference>
<evidence type="ECO:0000256" key="1">
    <source>
        <dbReference type="ARBA" id="ARBA00005641"/>
    </source>
</evidence>
<comment type="similarity">
    <text evidence="1 7">Belongs to the glycosyl hydrolase 5 (cellulase A) family.</text>
</comment>
<dbReference type="AlphaFoldDB" id="A0A6A6VPP3"/>
<keyword evidence="4" id="KW-0961">Cell wall biogenesis/degradation</keyword>
<dbReference type="EC" id="3.2.1.58" evidence="6"/>
<dbReference type="InterPro" id="IPR017853">
    <property type="entry name" value="GH"/>
</dbReference>
<evidence type="ECO:0000313" key="11">
    <source>
        <dbReference type="Proteomes" id="UP000799440"/>
    </source>
</evidence>
<dbReference type="PANTHER" id="PTHR31297">
    <property type="entry name" value="GLUCAN ENDO-1,6-BETA-GLUCOSIDASE B"/>
    <property type="match status" value="1"/>
</dbReference>
<protein>
    <recommendedName>
        <fullName evidence="6">glucan 1,3-beta-glucosidase</fullName>
        <ecNumber evidence="6">3.2.1.58</ecNumber>
    </recommendedName>
</protein>
<proteinExistence type="inferred from homology"/>
<feature type="chain" id="PRO_5025586382" description="glucan 1,3-beta-glucosidase" evidence="8">
    <location>
        <begin position="19"/>
        <end position="419"/>
    </location>
</feature>
<evidence type="ECO:0000256" key="2">
    <source>
        <dbReference type="ARBA" id="ARBA00022801"/>
    </source>
</evidence>
<keyword evidence="11" id="KW-1185">Reference proteome</keyword>
<keyword evidence="3 7" id="KW-0326">Glycosidase</keyword>
<sequence>MMFKGLLTSVLLLVGALGAPLEEQKRGAAFAWGSEKLRGVNIGGWLVLEPWITPSIFDKLNRDDIVDEYTLGQKLGSQRALELLRPHWNTWCTWSDFNKIKQSGFNLVRIPIGYWAYETFGSPYVPGAAPYLDAAIDWARSLGLKIIIDLHGAPGSQNGFDNSGQRTSNPTWTTGDTVSQTLRVLKTISDKYAHPSYHDVVIGIQLLNEPLIGRVSESATRQFYRDGYGQTRTVSNTPVILSDGFKPPSTWNGFLTPSDNNAQNVVLDHHEYQVFWQEGVAMAPWQHRQLVCNNADSWSFADKWTFVGEWSGAMTDCAKYLNGFRIGARYDGTYPGSYRVGDCAWARDLGMWSQAYKDDTRGYIEAQMDAFEKRSQGWVWWNFKTENAPEWDAFRLIDAGIFPQPLTARKFGPVCTNLG</sequence>
<dbReference type="GO" id="GO:0009251">
    <property type="term" value="P:glucan catabolic process"/>
    <property type="evidence" value="ECO:0007669"/>
    <property type="project" value="TreeGrafter"/>
</dbReference>
<dbReference type="Gene3D" id="3.20.20.80">
    <property type="entry name" value="Glycosidases"/>
    <property type="match status" value="1"/>
</dbReference>
<evidence type="ECO:0000313" key="10">
    <source>
        <dbReference type="EMBL" id="KAF2751177.1"/>
    </source>
</evidence>
<dbReference type="Pfam" id="PF00150">
    <property type="entry name" value="Cellulase"/>
    <property type="match status" value="1"/>
</dbReference>
<dbReference type="Proteomes" id="UP000799440">
    <property type="component" value="Unassembled WGS sequence"/>
</dbReference>
<dbReference type="GO" id="GO:0009986">
    <property type="term" value="C:cell surface"/>
    <property type="evidence" value="ECO:0007669"/>
    <property type="project" value="TreeGrafter"/>
</dbReference>
<keyword evidence="8" id="KW-0732">Signal</keyword>
<reference evidence="10" key="1">
    <citation type="journal article" date="2020" name="Stud. Mycol.">
        <title>101 Dothideomycetes genomes: a test case for predicting lifestyles and emergence of pathogens.</title>
        <authorList>
            <person name="Haridas S."/>
            <person name="Albert R."/>
            <person name="Binder M."/>
            <person name="Bloem J."/>
            <person name="Labutti K."/>
            <person name="Salamov A."/>
            <person name="Andreopoulos B."/>
            <person name="Baker S."/>
            <person name="Barry K."/>
            <person name="Bills G."/>
            <person name="Bluhm B."/>
            <person name="Cannon C."/>
            <person name="Castanera R."/>
            <person name="Culley D."/>
            <person name="Daum C."/>
            <person name="Ezra D."/>
            <person name="Gonzalez J."/>
            <person name="Henrissat B."/>
            <person name="Kuo A."/>
            <person name="Liang C."/>
            <person name="Lipzen A."/>
            <person name="Lutzoni F."/>
            <person name="Magnuson J."/>
            <person name="Mondo S."/>
            <person name="Nolan M."/>
            <person name="Ohm R."/>
            <person name="Pangilinan J."/>
            <person name="Park H.-J."/>
            <person name="Ramirez L."/>
            <person name="Alfaro M."/>
            <person name="Sun H."/>
            <person name="Tritt A."/>
            <person name="Yoshinaga Y."/>
            <person name="Zwiers L.-H."/>
            <person name="Turgeon B."/>
            <person name="Goodwin S."/>
            <person name="Spatafora J."/>
            <person name="Crous P."/>
            <person name="Grigoriev I."/>
        </authorList>
    </citation>
    <scope>NUCLEOTIDE SEQUENCE</scope>
    <source>
        <strain evidence="10">CBS 119925</strain>
    </source>
</reference>
<evidence type="ECO:0000256" key="8">
    <source>
        <dbReference type="SAM" id="SignalP"/>
    </source>
</evidence>
<accession>A0A6A6VPP3</accession>
<dbReference type="GO" id="GO:0071555">
    <property type="term" value="P:cell wall organization"/>
    <property type="evidence" value="ECO:0007669"/>
    <property type="project" value="UniProtKB-KW"/>
</dbReference>
<evidence type="ECO:0000259" key="9">
    <source>
        <dbReference type="Pfam" id="PF00150"/>
    </source>
</evidence>